<dbReference type="Pfam" id="PF00043">
    <property type="entry name" value="GST_C"/>
    <property type="match status" value="1"/>
</dbReference>
<dbReference type="SFLD" id="SFLDG01151">
    <property type="entry name" value="Main.2:_Nu-like"/>
    <property type="match status" value="1"/>
</dbReference>
<keyword evidence="3" id="KW-0575">Peroxidase</keyword>
<dbReference type="FunFam" id="3.40.30.10:FF:000046">
    <property type="entry name" value="GSH-dependent disulfide bond oxidoreductase"/>
    <property type="match status" value="1"/>
</dbReference>
<dbReference type="InterPro" id="IPR010987">
    <property type="entry name" value="Glutathione-S-Trfase_C-like"/>
</dbReference>
<evidence type="ECO:0000259" key="1">
    <source>
        <dbReference type="PROSITE" id="PS50404"/>
    </source>
</evidence>
<dbReference type="InterPro" id="IPR036249">
    <property type="entry name" value="Thioredoxin-like_sf"/>
</dbReference>
<dbReference type="PROSITE" id="PS50404">
    <property type="entry name" value="GST_NTER"/>
    <property type="match status" value="1"/>
</dbReference>
<dbReference type="InterPro" id="IPR040079">
    <property type="entry name" value="Glutathione_S-Trfase"/>
</dbReference>
<dbReference type="CDD" id="cd03048">
    <property type="entry name" value="GST_N_Ure2p_like"/>
    <property type="match status" value="1"/>
</dbReference>
<evidence type="ECO:0000313" key="3">
    <source>
        <dbReference type="EMBL" id="OWK33286.1"/>
    </source>
</evidence>
<dbReference type="AlphaFoldDB" id="A0A245ZU65"/>
<reference evidence="3 4" key="1">
    <citation type="submission" date="2017-03" db="EMBL/GenBank/DDBJ databases">
        <title>Genome sequence of Sphingomonas dokdonensis DSM 21029.</title>
        <authorList>
            <person name="Poehlein A."/>
            <person name="Wuebbeler J.H."/>
            <person name="Steinbuechel A."/>
            <person name="Daniel R."/>
        </authorList>
    </citation>
    <scope>NUCLEOTIDE SEQUENCE [LARGE SCALE GENOMIC DNA]</scope>
    <source>
        <strain evidence="3 4">DSM 21029</strain>
    </source>
</reference>
<evidence type="ECO:0000313" key="4">
    <source>
        <dbReference type="Proteomes" id="UP000197290"/>
    </source>
</evidence>
<name>A0A245ZU65_9SPHN</name>
<feature type="domain" description="GST N-terminal" evidence="1">
    <location>
        <begin position="1"/>
        <end position="87"/>
    </location>
</feature>
<keyword evidence="4" id="KW-1185">Reference proteome</keyword>
<dbReference type="InterPro" id="IPR036282">
    <property type="entry name" value="Glutathione-S-Trfase_C_sf"/>
</dbReference>
<comment type="caution">
    <text evidence="3">The sequence shown here is derived from an EMBL/GenBank/DDBJ whole genome shotgun (WGS) entry which is preliminary data.</text>
</comment>
<feature type="domain" description="GST C-terminal" evidence="2">
    <location>
        <begin position="90"/>
        <end position="213"/>
    </location>
</feature>
<gene>
    <name evidence="3" type="primary">yfcG_1</name>
    <name evidence="3" type="ORF">SPDO_01620</name>
</gene>
<dbReference type="SFLD" id="SFLDS00019">
    <property type="entry name" value="Glutathione_Transferase_(cytos"/>
    <property type="match status" value="1"/>
</dbReference>
<evidence type="ECO:0000259" key="2">
    <source>
        <dbReference type="PROSITE" id="PS50405"/>
    </source>
</evidence>
<keyword evidence="3" id="KW-0560">Oxidoreductase</keyword>
<dbReference type="InterPro" id="IPR004045">
    <property type="entry name" value="Glutathione_S-Trfase_N"/>
</dbReference>
<dbReference type="OrthoDB" id="9803562at2"/>
<dbReference type="RefSeq" id="WP_088365571.1">
    <property type="nucleotide sequence ID" value="NZ_NBBI01000001.1"/>
</dbReference>
<dbReference type="SUPFAM" id="SSF47616">
    <property type="entry name" value="GST C-terminal domain-like"/>
    <property type="match status" value="1"/>
</dbReference>
<dbReference type="CDD" id="cd10291">
    <property type="entry name" value="GST_C_YfcG_like"/>
    <property type="match status" value="1"/>
</dbReference>
<dbReference type="Proteomes" id="UP000197290">
    <property type="component" value="Unassembled WGS sequence"/>
</dbReference>
<dbReference type="InterPro" id="IPR004046">
    <property type="entry name" value="GST_C"/>
</dbReference>
<dbReference type="SFLD" id="SFLDG00358">
    <property type="entry name" value="Main_(cytGST)"/>
    <property type="match status" value="1"/>
</dbReference>
<sequence>MIDLHFAATPNGWKITIMLEECGLPYAVKPVNIGAGEQFRPAFLAISPNNRIPAIVDHDLPGGGAPVSVFETGAILLYLAEKTGRFLPTDLRGRTMVTEWLMWQMAGLGPMLGQNGHFRLYAPERLPYAMDRYAREADRLYGVLDRQLARTGAYVAGADYSIADIACFPWIITHKAQGIDMAAFPHVARWFASVRQRPAVKAGTAVGRMARPEEITAEAKRVMMGIRNDATERDGE</sequence>
<organism evidence="3 4">
    <name type="scientific">Sphingomonas dokdonensis</name>
    <dbReference type="NCBI Taxonomy" id="344880"/>
    <lineage>
        <taxon>Bacteria</taxon>
        <taxon>Pseudomonadati</taxon>
        <taxon>Pseudomonadota</taxon>
        <taxon>Alphaproteobacteria</taxon>
        <taxon>Sphingomonadales</taxon>
        <taxon>Sphingomonadaceae</taxon>
        <taxon>Sphingomonas</taxon>
    </lineage>
</organism>
<dbReference type="EC" id="1.8.4.-" evidence="3"/>
<accession>A0A245ZU65</accession>
<dbReference type="Gene3D" id="3.40.30.10">
    <property type="entry name" value="Glutaredoxin"/>
    <property type="match status" value="1"/>
</dbReference>
<dbReference type="PANTHER" id="PTHR44051:SF19">
    <property type="entry name" value="DISULFIDE-BOND OXIDOREDUCTASE YFCG"/>
    <property type="match status" value="1"/>
</dbReference>
<dbReference type="PANTHER" id="PTHR44051">
    <property type="entry name" value="GLUTATHIONE S-TRANSFERASE-RELATED"/>
    <property type="match status" value="1"/>
</dbReference>
<dbReference type="SUPFAM" id="SSF52833">
    <property type="entry name" value="Thioredoxin-like"/>
    <property type="match status" value="1"/>
</dbReference>
<protein>
    <submittedName>
        <fullName evidence="3">Disulfide-bond oxidoreductase YfcG</fullName>
        <ecNumber evidence="3">1.11.1.-</ecNumber>
        <ecNumber evidence="3">1.8.4.-</ecNumber>
    </submittedName>
</protein>
<dbReference type="GO" id="GO:0004601">
    <property type="term" value="F:peroxidase activity"/>
    <property type="evidence" value="ECO:0007669"/>
    <property type="project" value="UniProtKB-KW"/>
</dbReference>
<dbReference type="Gene3D" id="1.20.1050.10">
    <property type="match status" value="1"/>
</dbReference>
<dbReference type="Pfam" id="PF13409">
    <property type="entry name" value="GST_N_2"/>
    <property type="match status" value="1"/>
</dbReference>
<dbReference type="EMBL" id="NBBI01000001">
    <property type="protein sequence ID" value="OWK33286.1"/>
    <property type="molecule type" value="Genomic_DNA"/>
</dbReference>
<proteinExistence type="predicted"/>
<dbReference type="EC" id="1.11.1.-" evidence="3"/>
<dbReference type="PROSITE" id="PS50405">
    <property type="entry name" value="GST_CTER"/>
    <property type="match status" value="1"/>
</dbReference>